<feature type="region of interest" description="Disordered" evidence="1">
    <location>
        <begin position="1"/>
        <end position="36"/>
    </location>
</feature>
<gene>
    <name evidence="2" type="ORF">V5799_025485</name>
</gene>
<dbReference type="AlphaFoldDB" id="A0AAQ4E9E7"/>
<keyword evidence="3" id="KW-1185">Reference proteome</keyword>
<dbReference type="Proteomes" id="UP001321473">
    <property type="component" value="Unassembled WGS sequence"/>
</dbReference>
<evidence type="ECO:0000313" key="3">
    <source>
        <dbReference type="Proteomes" id="UP001321473"/>
    </source>
</evidence>
<proteinExistence type="predicted"/>
<reference evidence="2 3" key="1">
    <citation type="journal article" date="2023" name="Arcadia Sci">
        <title>De novo assembly of a long-read Amblyomma americanum tick genome.</title>
        <authorList>
            <person name="Chou S."/>
            <person name="Poskanzer K.E."/>
            <person name="Rollins M."/>
            <person name="Thuy-Boun P.S."/>
        </authorList>
    </citation>
    <scope>NUCLEOTIDE SEQUENCE [LARGE SCALE GENOMIC DNA]</scope>
    <source>
        <strain evidence="2">F_SG_1</strain>
        <tissue evidence="2">Salivary glands</tissue>
    </source>
</reference>
<evidence type="ECO:0000313" key="2">
    <source>
        <dbReference type="EMBL" id="KAK8771268.1"/>
    </source>
</evidence>
<evidence type="ECO:0000256" key="1">
    <source>
        <dbReference type="SAM" id="MobiDB-lite"/>
    </source>
</evidence>
<organism evidence="2 3">
    <name type="scientific">Amblyomma americanum</name>
    <name type="common">Lone star tick</name>
    <dbReference type="NCBI Taxonomy" id="6943"/>
    <lineage>
        <taxon>Eukaryota</taxon>
        <taxon>Metazoa</taxon>
        <taxon>Ecdysozoa</taxon>
        <taxon>Arthropoda</taxon>
        <taxon>Chelicerata</taxon>
        <taxon>Arachnida</taxon>
        <taxon>Acari</taxon>
        <taxon>Parasitiformes</taxon>
        <taxon>Ixodida</taxon>
        <taxon>Ixodoidea</taxon>
        <taxon>Ixodidae</taxon>
        <taxon>Amblyomminae</taxon>
        <taxon>Amblyomma</taxon>
    </lineage>
</organism>
<sequence length="77" mass="8111">MAPPATPARARRTPPRRRLLDPCNAESAPNQPVCLPIPGPLEPPFELRDRVSGIAATTGGDPRGSLVVSGRFLLTGT</sequence>
<comment type="caution">
    <text evidence="2">The sequence shown here is derived from an EMBL/GenBank/DDBJ whole genome shotgun (WGS) entry which is preliminary data.</text>
</comment>
<accession>A0AAQ4E9E7</accession>
<protein>
    <submittedName>
        <fullName evidence="2">Uncharacterized protein</fullName>
    </submittedName>
</protein>
<dbReference type="EMBL" id="JARKHS020019960">
    <property type="protein sequence ID" value="KAK8771268.1"/>
    <property type="molecule type" value="Genomic_DNA"/>
</dbReference>
<name>A0AAQ4E9E7_AMBAM</name>